<dbReference type="RefSeq" id="WP_216319703.1">
    <property type="nucleotide sequence ID" value="NZ_JAHKRT010000001.1"/>
</dbReference>
<proteinExistence type="predicted"/>
<comment type="caution">
    <text evidence="2">The sequence shown here is derived from an EMBL/GenBank/DDBJ whole genome shotgun (WGS) entry which is preliminary data.</text>
</comment>
<evidence type="ECO:0000313" key="2">
    <source>
        <dbReference type="EMBL" id="MBU3076823.1"/>
    </source>
</evidence>
<dbReference type="Pfam" id="PF03795">
    <property type="entry name" value="YCII"/>
    <property type="match status" value="1"/>
</dbReference>
<keyword evidence="3" id="KW-1185">Reference proteome</keyword>
<protein>
    <submittedName>
        <fullName evidence="2">YciI family protein</fullName>
    </submittedName>
</protein>
<dbReference type="Proteomes" id="UP000776276">
    <property type="component" value="Unassembled WGS sequence"/>
</dbReference>
<evidence type="ECO:0000259" key="1">
    <source>
        <dbReference type="Pfam" id="PF03795"/>
    </source>
</evidence>
<gene>
    <name evidence="2" type="ORF">KOF26_03005</name>
</gene>
<dbReference type="PANTHER" id="PTHR35174">
    <property type="entry name" value="BLL7171 PROTEIN-RELATED"/>
    <property type="match status" value="1"/>
</dbReference>
<feature type="domain" description="YCII-related" evidence="1">
    <location>
        <begin position="1"/>
        <end position="108"/>
    </location>
</feature>
<evidence type="ECO:0000313" key="3">
    <source>
        <dbReference type="Proteomes" id="UP000776276"/>
    </source>
</evidence>
<accession>A0ABS6BET8</accession>
<dbReference type="PANTHER" id="PTHR35174:SF3">
    <property type="entry name" value="BLL7171 PROTEIN"/>
    <property type="match status" value="1"/>
</dbReference>
<reference evidence="2 3" key="1">
    <citation type="submission" date="2021-06" db="EMBL/GenBank/DDBJ databases">
        <title>Sphingomonas sp. XMGL2, whole genome shotgun sequencing project.</title>
        <authorList>
            <person name="Zhao G."/>
            <person name="Shen L."/>
        </authorList>
    </citation>
    <scope>NUCLEOTIDE SEQUENCE [LARGE SCALE GENOMIC DNA]</scope>
    <source>
        <strain evidence="2 3">XMGL2</strain>
    </source>
</reference>
<dbReference type="EMBL" id="JAHKRT010000001">
    <property type="protein sequence ID" value="MBU3076823.1"/>
    <property type="molecule type" value="Genomic_DNA"/>
</dbReference>
<organism evidence="2 3">
    <name type="scientific">Sphingomonas quercus</name>
    <dbReference type="NCBI Taxonomy" id="2842451"/>
    <lineage>
        <taxon>Bacteria</taxon>
        <taxon>Pseudomonadati</taxon>
        <taxon>Pseudomonadota</taxon>
        <taxon>Alphaproteobacteria</taxon>
        <taxon>Sphingomonadales</taxon>
        <taxon>Sphingomonadaceae</taxon>
        <taxon>Sphingomonas</taxon>
    </lineage>
</organism>
<name>A0ABS6BET8_9SPHN</name>
<sequence>MKYLCLVYLDAENWSACPDRQCFDFAAGLAADGRLIAAEPLHPIDKAATVRVRGGQTSISDGPFAETRELLAGFYLIDAADREEALALAARIPPARYGSIEVRPVRELAP</sequence>
<dbReference type="InterPro" id="IPR005545">
    <property type="entry name" value="YCII"/>
</dbReference>